<accession>A0ABN2MKK1</accession>
<dbReference type="Gene3D" id="3.40.50.170">
    <property type="entry name" value="Formyl transferase, N-terminal domain"/>
    <property type="match status" value="1"/>
</dbReference>
<dbReference type="Pfam" id="PF00551">
    <property type="entry name" value="Formyl_trans_N"/>
    <property type="match status" value="1"/>
</dbReference>
<dbReference type="InterPro" id="IPR002376">
    <property type="entry name" value="Formyl_transf_N"/>
</dbReference>
<dbReference type="EC" id="2.1.2.2" evidence="2"/>
<organism evidence="10 11">
    <name type="scientific">Pseudonocardia ailaonensis</name>
    <dbReference type="NCBI Taxonomy" id="367279"/>
    <lineage>
        <taxon>Bacteria</taxon>
        <taxon>Bacillati</taxon>
        <taxon>Actinomycetota</taxon>
        <taxon>Actinomycetes</taxon>
        <taxon>Pseudonocardiales</taxon>
        <taxon>Pseudonocardiaceae</taxon>
        <taxon>Pseudonocardia</taxon>
    </lineage>
</organism>
<keyword evidence="11" id="KW-1185">Reference proteome</keyword>
<dbReference type="InterPro" id="IPR036477">
    <property type="entry name" value="Formyl_transf_N_sf"/>
</dbReference>
<comment type="similarity">
    <text evidence="5">Belongs to the GART family.</text>
</comment>
<comment type="catalytic activity">
    <reaction evidence="8">
        <text>N(1)-(5-phospho-beta-D-ribosyl)glycinamide + (6R)-10-formyltetrahydrofolate = N(2)-formyl-N(1)-(5-phospho-beta-D-ribosyl)glycinamide + (6S)-5,6,7,8-tetrahydrofolate + H(+)</text>
        <dbReference type="Rhea" id="RHEA:15053"/>
        <dbReference type="ChEBI" id="CHEBI:15378"/>
        <dbReference type="ChEBI" id="CHEBI:57453"/>
        <dbReference type="ChEBI" id="CHEBI:143788"/>
        <dbReference type="ChEBI" id="CHEBI:147286"/>
        <dbReference type="ChEBI" id="CHEBI:195366"/>
        <dbReference type="EC" id="2.1.2.2"/>
    </reaction>
</comment>
<dbReference type="PANTHER" id="PTHR43369:SF2">
    <property type="entry name" value="PHOSPHORIBOSYLGLYCINAMIDE FORMYLTRANSFERASE"/>
    <property type="match status" value="1"/>
</dbReference>
<feature type="domain" description="Formyl transferase N-terminal" evidence="9">
    <location>
        <begin position="49"/>
        <end position="163"/>
    </location>
</feature>
<comment type="caution">
    <text evidence="10">The sequence shown here is derived from an EMBL/GenBank/DDBJ whole genome shotgun (WGS) entry which is preliminary data.</text>
</comment>
<evidence type="ECO:0000256" key="3">
    <source>
        <dbReference type="ARBA" id="ARBA00022679"/>
    </source>
</evidence>
<dbReference type="Proteomes" id="UP001500449">
    <property type="component" value="Unassembled WGS sequence"/>
</dbReference>
<dbReference type="InterPro" id="IPR001555">
    <property type="entry name" value="GART_AS"/>
</dbReference>
<evidence type="ECO:0000256" key="6">
    <source>
        <dbReference type="ARBA" id="ARBA00041324"/>
    </source>
</evidence>
<dbReference type="PROSITE" id="PS00373">
    <property type="entry name" value="GART"/>
    <property type="match status" value="1"/>
</dbReference>
<evidence type="ECO:0000313" key="10">
    <source>
        <dbReference type="EMBL" id="GAA1829237.1"/>
    </source>
</evidence>
<keyword evidence="4" id="KW-0658">Purine biosynthesis</keyword>
<evidence type="ECO:0000256" key="8">
    <source>
        <dbReference type="ARBA" id="ARBA00047664"/>
    </source>
</evidence>
<dbReference type="SUPFAM" id="SSF53328">
    <property type="entry name" value="Formyltransferase"/>
    <property type="match status" value="1"/>
</dbReference>
<evidence type="ECO:0000256" key="4">
    <source>
        <dbReference type="ARBA" id="ARBA00022755"/>
    </source>
</evidence>
<keyword evidence="3" id="KW-0808">Transferase</keyword>
<evidence type="ECO:0000256" key="5">
    <source>
        <dbReference type="ARBA" id="ARBA00038440"/>
    </source>
</evidence>
<name>A0ABN2MKK1_9PSEU</name>
<evidence type="ECO:0000256" key="1">
    <source>
        <dbReference type="ARBA" id="ARBA00005054"/>
    </source>
</evidence>
<evidence type="ECO:0000256" key="7">
    <source>
        <dbReference type="ARBA" id="ARBA00041682"/>
    </source>
</evidence>
<evidence type="ECO:0000256" key="2">
    <source>
        <dbReference type="ARBA" id="ARBA00012254"/>
    </source>
</evidence>
<gene>
    <name evidence="10" type="ORF">GCM10009836_03860</name>
</gene>
<evidence type="ECO:0000313" key="11">
    <source>
        <dbReference type="Proteomes" id="UP001500449"/>
    </source>
</evidence>
<proteinExistence type="inferred from homology"/>
<evidence type="ECO:0000259" key="9">
    <source>
        <dbReference type="Pfam" id="PF00551"/>
    </source>
</evidence>
<dbReference type="EMBL" id="BAAAQK010000001">
    <property type="protein sequence ID" value="GAA1829237.1"/>
    <property type="molecule type" value="Genomic_DNA"/>
</dbReference>
<reference evidence="10 11" key="1">
    <citation type="journal article" date="2019" name="Int. J. Syst. Evol. Microbiol.">
        <title>The Global Catalogue of Microorganisms (GCM) 10K type strain sequencing project: providing services to taxonomists for standard genome sequencing and annotation.</title>
        <authorList>
            <consortium name="The Broad Institute Genomics Platform"/>
            <consortium name="The Broad Institute Genome Sequencing Center for Infectious Disease"/>
            <person name="Wu L."/>
            <person name="Ma J."/>
        </authorList>
    </citation>
    <scope>NUCLEOTIDE SEQUENCE [LARGE SCALE GENOMIC DNA]</scope>
    <source>
        <strain evidence="10 11">JCM 16009</strain>
    </source>
</reference>
<sequence length="227" mass="24340">MIIVGSGALVWRAAAYAVAEGRTVDAVVHPRGETVPARARSLERRETDDVNELARFLDQACTDRLVCSTGNPFLFRAPVLDLGLTIVNIHGGPLPGYRGLPVAAAVFAILRAEPEFGVTLHRVDAGIDTGAVVDRRTFPLPAAVTLEELLLQVTKSCHEIFVDNLADLGRAAPPIASTPDGPGEYFGMKRLSGLAEHRDHPAFARATDLGVLEGFYPEYATLFAAAR</sequence>
<comment type="pathway">
    <text evidence="1">Purine metabolism; IMP biosynthesis via de novo pathway; N(2)-formyl-N(1)-(5-phospho-D-ribosyl)glycinamide from N(1)-(5-phospho-D-ribosyl)glycinamide (10-formyl THF route): step 1/1.</text>
</comment>
<protein>
    <recommendedName>
        <fullName evidence="2">phosphoribosylglycinamide formyltransferase 1</fullName>
        <ecNumber evidence="2">2.1.2.2</ecNumber>
    </recommendedName>
    <alternativeName>
        <fullName evidence="7">5'-phosphoribosylglycinamide transformylase</fullName>
    </alternativeName>
    <alternativeName>
        <fullName evidence="6">GAR transformylase</fullName>
    </alternativeName>
</protein>
<dbReference type="PANTHER" id="PTHR43369">
    <property type="entry name" value="PHOSPHORIBOSYLGLYCINAMIDE FORMYLTRANSFERASE"/>
    <property type="match status" value="1"/>
</dbReference>